<dbReference type="PANTHER" id="PTHR43080:SF2">
    <property type="entry name" value="CBS DOMAIN-CONTAINING PROTEIN"/>
    <property type="match status" value="1"/>
</dbReference>
<feature type="domain" description="CBS" evidence="3">
    <location>
        <begin position="11"/>
        <end position="67"/>
    </location>
</feature>
<dbReference type="STRING" id="1548547.BA177_02820"/>
<name>A0A193LKI8_9GAMM</name>
<keyword evidence="1 2" id="KW-0129">CBS domain</keyword>
<dbReference type="PANTHER" id="PTHR43080">
    <property type="entry name" value="CBS DOMAIN-CONTAINING PROTEIN CBSX3, MITOCHONDRIAL"/>
    <property type="match status" value="1"/>
</dbReference>
<dbReference type="RefSeq" id="WP_068618790.1">
    <property type="nucleotide sequence ID" value="NZ_CP016268.1"/>
</dbReference>
<protein>
    <submittedName>
        <fullName evidence="4">Histidine kinase</fullName>
    </submittedName>
</protein>
<organism evidence="4 5">
    <name type="scientific">Woeseia oceani</name>
    <dbReference type="NCBI Taxonomy" id="1548547"/>
    <lineage>
        <taxon>Bacteria</taxon>
        <taxon>Pseudomonadati</taxon>
        <taxon>Pseudomonadota</taxon>
        <taxon>Gammaproteobacteria</taxon>
        <taxon>Woeseiales</taxon>
        <taxon>Woeseiaceae</taxon>
        <taxon>Woeseia</taxon>
    </lineage>
</organism>
<sequence length="142" mass="15342">MKLVKQLLDVKGRDVLSISPDATVLDAVKMMAEKSVGALIVMDGDQLLGIVTERDYARKVILKGRASDDTPVRDIMTADVVTTSSDSNVQSCMEQVTDSRIRHLPVVDNGKVTGIISIGDLVKAIIADQQDEIDQLGQYISG</sequence>
<dbReference type="Gene3D" id="3.10.580.10">
    <property type="entry name" value="CBS-domain"/>
    <property type="match status" value="1"/>
</dbReference>
<dbReference type="InterPro" id="IPR000644">
    <property type="entry name" value="CBS_dom"/>
</dbReference>
<dbReference type="CDD" id="cd04623">
    <property type="entry name" value="CBS_pair_bac_euk"/>
    <property type="match status" value="1"/>
</dbReference>
<evidence type="ECO:0000313" key="4">
    <source>
        <dbReference type="EMBL" id="ANO52943.1"/>
    </source>
</evidence>
<dbReference type="KEGG" id="woc:BA177_02820"/>
<evidence type="ECO:0000256" key="1">
    <source>
        <dbReference type="ARBA" id="ARBA00023122"/>
    </source>
</evidence>
<gene>
    <name evidence="4" type="ORF">BA177_02820</name>
</gene>
<keyword evidence="4" id="KW-0418">Kinase</keyword>
<dbReference type="Pfam" id="PF00571">
    <property type="entry name" value="CBS"/>
    <property type="match status" value="2"/>
</dbReference>
<dbReference type="Proteomes" id="UP000092695">
    <property type="component" value="Chromosome"/>
</dbReference>
<dbReference type="SUPFAM" id="SSF54631">
    <property type="entry name" value="CBS-domain pair"/>
    <property type="match status" value="1"/>
</dbReference>
<evidence type="ECO:0000313" key="5">
    <source>
        <dbReference type="Proteomes" id="UP000092695"/>
    </source>
</evidence>
<dbReference type="SMART" id="SM00116">
    <property type="entry name" value="CBS"/>
    <property type="match status" value="2"/>
</dbReference>
<dbReference type="InterPro" id="IPR044725">
    <property type="entry name" value="CBSX3_CBS_dom"/>
</dbReference>
<dbReference type="AlphaFoldDB" id="A0A193LKI8"/>
<evidence type="ECO:0000259" key="3">
    <source>
        <dbReference type="PROSITE" id="PS51371"/>
    </source>
</evidence>
<dbReference type="OrthoDB" id="9807125at2"/>
<dbReference type="EMBL" id="CP016268">
    <property type="protein sequence ID" value="ANO52943.1"/>
    <property type="molecule type" value="Genomic_DNA"/>
</dbReference>
<keyword evidence="4" id="KW-0808">Transferase</keyword>
<dbReference type="GO" id="GO:0016301">
    <property type="term" value="F:kinase activity"/>
    <property type="evidence" value="ECO:0007669"/>
    <property type="project" value="UniProtKB-KW"/>
</dbReference>
<dbReference type="PROSITE" id="PS51371">
    <property type="entry name" value="CBS"/>
    <property type="match status" value="2"/>
</dbReference>
<feature type="domain" description="CBS" evidence="3">
    <location>
        <begin position="76"/>
        <end position="132"/>
    </location>
</feature>
<keyword evidence="5" id="KW-1185">Reference proteome</keyword>
<dbReference type="InterPro" id="IPR046342">
    <property type="entry name" value="CBS_dom_sf"/>
</dbReference>
<reference evidence="4 5" key="1">
    <citation type="submission" date="2016-06" db="EMBL/GenBank/DDBJ databases">
        <title>Complete genome sequence of a deep-branching marine Gamma Proteobacterium Woeseia oceani type strain XK5.</title>
        <authorList>
            <person name="Mu D."/>
            <person name="Du Z."/>
        </authorList>
    </citation>
    <scope>NUCLEOTIDE SEQUENCE [LARGE SCALE GENOMIC DNA]</scope>
    <source>
        <strain evidence="4 5">XK5</strain>
    </source>
</reference>
<proteinExistence type="predicted"/>
<dbReference type="InterPro" id="IPR051257">
    <property type="entry name" value="Diverse_CBS-Domain"/>
</dbReference>
<evidence type="ECO:0000256" key="2">
    <source>
        <dbReference type="PROSITE-ProRule" id="PRU00703"/>
    </source>
</evidence>
<accession>A0A193LKI8</accession>